<organism evidence="2 3">
    <name type="scientific">Steinernema glaseri</name>
    <dbReference type="NCBI Taxonomy" id="37863"/>
    <lineage>
        <taxon>Eukaryota</taxon>
        <taxon>Metazoa</taxon>
        <taxon>Ecdysozoa</taxon>
        <taxon>Nematoda</taxon>
        <taxon>Chromadorea</taxon>
        <taxon>Rhabditida</taxon>
        <taxon>Tylenchina</taxon>
        <taxon>Panagrolaimomorpha</taxon>
        <taxon>Strongyloidoidea</taxon>
        <taxon>Steinernematidae</taxon>
        <taxon>Steinernema</taxon>
    </lineage>
</organism>
<dbReference type="AlphaFoldDB" id="A0A1I7YHP6"/>
<dbReference type="SUPFAM" id="SSF53098">
    <property type="entry name" value="Ribonuclease H-like"/>
    <property type="match status" value="1"/>
</dbReference>
<proteinExistence type="predicted"/>
<accession>A0A1I7YHP6</accession>
<dbReference type="GO" id="GO:0003676">
    <property type="term" value="F:nucleic acid binding"/>
    <property type="evidence" value="ECO:0007669"/>
    <property type="project" value="InterPro"/>
</dbReference>
<dbReference type="Gene3D" id="3.30.420.10">
    <property type="entry name" value="Ribonuclease H-like superfamily/Ribonuclease H"/>
    <property type="match status" value="1"/>
</dbReference>
<dbReference type="InterPro" id="IPR036397">
    <property type="entry name" value="RNaseH_sf"/>
</dbReference>
<dbReference type="PANTHER" id="PTHR37984:SF5">
    <property type="entry name" value="PROTEIN NYNRIN-LIKE"/>
    <property type="match status" value="1"/>
</dbReference>
<dbReference type="PANTHER" id="PTHR37984">
    <property type="entry name" value="PROTEIN CBG26694"/>
    <property type="match status" value="1"/>
</dbReference>
<dbReference type="Pfam" id="PF00665">
    <property type="entry name" value="rve"/>
    <property type="match status" value="1"/>
</dbReference>
<dbReference type="WBParaSite" id="L893_g16535.t1">
    <property type="protein sequence ID" value="L893_g16535.t1"/>
    <property type="gene ID" value="L893_g16535"/>
</dbReference>
<name>A0A1I7YHP6_9BILA</name>
<dbReference type="GO" id="GO:0015074">
    <property type="term" value="P:DNA integration"/>
    <property type="evidence" value="ECO:0007669"/>
    <property type="project" value="InterPro"/>
</dbReference>
<reference evidence="3" key="1">
    <citation type="submission" date="2016-11" db="UniProtKB">
        <authorList>
            <consortium name="WormBaseParasite"/>
        </authorList>
    </citation>
    <scope>IDENTIFICATION</scope>
</reference>
<dbReference type="InterPro" id="IPR050951">
    <property type="entry name" value="Retrovirus_Pol_polyprotein"/>
</dbReference>
<dbReference type="InterPro" id="IPR012337">
    <property type="entry name" value="RNaseH-like_sf"/>
</dbReference>
<evidence type="ECO:0000313" key="3">
    <source>
        <dbReference type="WBParaSite" id="L893_g16535.t1"/>
    </source>
</evidence>
<dbReference type="FunFam" id="3.30.420.10:FF:000032">
    <property type="entry name" value="Retrovirus-related Pol polyprotein from transposon 297-like Protein"/>
    <property type="match status" value="1"/>
</dbReference>
<protein>
    <submittedName>
        <fullName evidence="3">Integrase catalytic domain-containing protein</fullName>
    </submittedName>
</protein>
<sequence>MIDDVKYFIKTCHLCQLNKSALSVANNELKPIRPPRLPCTMYGIDLITLPESNSGNKYVIVAMDYITKYPFAKAVPRKTAVEVADFVFNDIVAMFGVPRIIITDQGTEFRNQLDKHLSDKLGIEHRFSTPYHPQTNGLVERMNQTIKSKLVKLIEDDPKSWDLRLPIALMAIRSTANRSTGTSPFELLVGHKMRMPNQLVAENDQTESIMDLEEYGDEHAFLADRYQVLENLSQERITAREKILKEQVVYKKYYDKKHQPKDLKIGALVTKVNETKARSKGNVLELNREGPYIM</sequence>
<evidence type="ECO:0000259" key="1">
    <source>
        <dbReference type="PROSITE" id="PS50994"/>
    </source>
</evidence>
<dbReference type="PROSITE" id="PS50994">
    <property type="entry name" value="INTEGRASE"/>
    <property type="match status" value="1"/>
</dbReference>
<keyword evidence="2" id="KW-1185">Reference proteome</keyword>
<feature type="domain" description="Integrase catalytic" evidence="1">
    <location>
        <begin position="30"/>
        <end position="192"/>
    </location>
</feature>
<dbReference type="InterPro" id="IPR001584">
    <property type="entry name" value="Integrase_cat-core"/>
</dbReference>
<dbReference type="Proteomes" id="UP000095287">
    <property type="component" value="Unplaced"/>
</dbReference>
<evidence type="ECO:0000313" key="2">
    <source>
        <dbReference type="Proteomes" id="UP000095287"/>
    </source>
</evidence>